<dbReference type="Proteomes" id="UP000324646">
    <property type="component" value="Chromosome"/>
</dbReference>
<evidence type="ECO:0000313" key="1">
    <source>
        <dbReference type="EMBL" id="QEK12711.1"/>
    </source>
</evidence>
<dbReference type="RefSeq" id="WP_148809857.1">
    <property type="nucleotide sequence ID" value="NZ_CP042243.1"/>
</dbReference>
<keyword evidence="2" id="KW-1185">Reference proteome</keyword>
<gene>
    <name evidence="1" type="ORF">FQB35_10415</name>
</gene>
<protein>
    <submittedName>
        <fullName evidence="1">XRE family transcriptional regulator</fullName>
    </submittedName>
</protein>
<dbReference type="KEGG" id="crs:FQB35_10415"/>
<dbReference type="AlphaFoldDB" id="A0A5C0SEG3"/>
<dbReference type="OrthoDB" id="2661663at2"/>
<proteinExistence type="predicted"/>
<accession>A0A5C0SEG3</accession>
<dbReference type="EMBL" id="CP042243">
    <property type="protein sequence ID" value="QEK12711.1"/>
    <property type="molecule type" value="Genomic_DNA"/>
</dbReference>
<reference evidence="1 2" key="1">
    <citation type="submission" date="2019-07" db="EMBL/GenBank/DDBJ databases">
        <title>Complete genome of Crassaminicella thermophila SY095.</title>
        <authorList>
            <person name="Li X."/>
        </authorList>
    </citation>
    <scope>NUCLEOTIDE SEQUENCE [LARGE SCALE GENOMIC DNA]</scope>
    <source>
        <strain evidence="1 2">SY095</strain>
    </source>
</reference>
<organism evidence="1 2">
    <name type="scientific">Crassaminicella thermophila</name>
    <dbReference type="NCBI Taxonomy" id="2599308"/>
    <lineage>
        <taxon>Bacteria</taxon>
        <taxon>Bacillati</taxon>
        <taxon>Bacillota</taxon>
        <taxon>Clostridia</taxon>
        <taxon>Eubacteriales</taxon>
        <taxon>Clostridiaceae</taxon>
        <taxon>Crassaminicella</taxon>
    </lineage>
</organism>
<evidence type="ECO:0000313" key="2">
    <source>
        <dbReference type="Proteomes" id="UP000324646"/>
    </source>
</evidence>
<sequence>MLVNKKIFKEEIFKRKFNENYYQCAKALKVTSSQLHRFINTDSQAGSKLLGGIYEYCEKEKLKFRDLIFLPSEIKKY</sequence>
<name>A0A5C0SEG3_CRATE</name>